<accession>A0A2Z7BAK8</accession>
<keyword evidence="3" id="KW-1185">Reference proteome</keyword>
<name>A0A2Z7BAK8_9LAMI</name>
<organism evidence="2 3">
    <name type="scientific">Dorcoceras hygrometricum</name>
    <dbReference type="NCBI Taxonomy" id="472368"/>
    <lineage>
        <taxon>Eukaryota</taxon>
        <taxon>Viridiplantae</taxon>
        <taxon>Streptophyta</taxon>
        <taxon>Embryophyta</taxon>
        <taxon>Tracheophyta</taxon>
        <taxon>Spermatophyta</taxon>
        <taxon>Magnoliopsida</taxon>
        <taxon>eudicotyledons</taxon>
        <taxon>Gunneridae</taxon>
        <taxon>Pentapetalae</taxon>
        <taxon>asterids</taxon>
        <taxon>lamiids</taxon>
        <taxon>Lamiales</taxon>
        <taxon>Gesneriaceae</taxon>
        <taxon>Didymocarpoideae</taxon>
        <taxon>Trichosporeae</taxon>
        <taxon>Loxocarpinae</taxon>
        <taxon>Dorcoceras</taxon>
    </lineage>
</organism>
<feature type="compositionally biased region" description="Low complexity" evidence="1">
    <location>
        <begin position="134"/>
        <end position="149"/>
    </location>
</feature>
<evidence type="ECO:0000313" key="2">
    <source>
        <dbReference type="EMBL" id="KZV28834.1"/>
    </source>
</evidence>
<sequence>MQRWKGDVSLSCREELSDISCREELSVLAAEMEIDVSLSCREEVTDFSCRADRSDLTVDRDYGEVTTMGSKPMFPRPVKELRSGHGSDWALIGAVQPLKGYFPLRNSRSRAPSHQSVQPTDPQSASTQSISMLSTSHQSTSAQSTSHPPLRTPPPCSPIPPNLPPCSPTPPSPTQDSPSHLQRLEERLTGVEVQLTMMWQQQANIMDVLKSLQSDMKNKSIVEDKRAWSSVITTGEVAGWTKVARMVPLSPVWKEEIGSTESTPEAEGAQVEGNQPEGSMRLGLAAFVAPTQSKVMGKNRAVD</sequence>
<dbReference type="EMBL" id="KV010001">
    <property type="protein sequence ID" value="KZV28834.1"/>
    <property type="molecule type" value="Genomic_DNA"/>
</dbReference>
<reference evidence="2 3" key="1">
    <citation type="journal article" date="2015" name="Proc. Natl. Acad. Sci. U.S.A.">
        <title>The resurrection genome of Boea hygrometrica: A blueprint for survival of dehydration.</title>
        <authorList>
            <person name="Xiao L."/>
            <person name="Yang G."/>
            <person name="Zhang L."/>
            <person name="Yang X."/>
            <person name="Zhao S."/>
            <person name="Ji Z."/>
            <person name="Zhou Q."/>
            <person name="Hu M."/>
            <person name="Wang Y."/>
            <person name="Chen M."/>
            <person name="Xu Y."/>
            <person name="Jin H."/>
            <person name="Xiao X."/>
            <person name="Hu G."/>
            <person name="Bao F."/>
            <person name="Hu Y."/>
            <person name="Wan P."/>
            <person name="Li L."/>
            <person name="Deng X."/>
            <person name="Kuang T."/>
            <person name="Xiang C."/>
            <person name="Zhu J.K."/>
            <person name="Oliver M.J."/>
            <person name="He Y."/>
        </authorList>
    </citation>
    <scope>NUCLEOTIDE SEQUENCE [LARGE SCALE GENOMIC DNA]</scope>
    <source>
        <strain evidence="3">cv. XS01</strain>
    </source>
</reference>
<proteinExistence type="predicted"/>
<evidence type="ECO:0000256" key="1">
    <source>
        <dbReference type="SAM" id="MobiDB-lite"/>
    </source>
</evidence>
<feature type="region of interest" description="Disordered" evidence="1">
    <location>
        <begin position="103"/>
        <end position="180"/>
    </location>
</feature>
<evidence type="ECO:0000313" key="3">
    <source>
        <dbReference type="Proteomes" id="UP000250235"/>
    </source>
</evidence>
<dbReference type="Proteomes" id="UP000250235">
    <property type="component" value="Unassembled WGS sequence"/>
</dbReference>
<feature type="region of interest" description="Disordered" evidence="1">
    <location>
        <begin position="257"/>
        <end position="277"/>
    </location>
</feature>
<feature type="compositionally biased region" description="Pro residues" evidence="1">
    <location>
        <begin position="150"/>
        <end position="173"/>
    </location>
</feature>
<dbReference type="AlphaFoldDB" id="A0A2Z7BAK8"/>
<protein>
    <submittedName>
        <fullName evidence="2">F-box/LRR-repeat protein-like</fullName>
    </submittedName>
</protein>
<feature type="compositionally biased region" description="Polar residues" evidence="1">
    <location>
        <begin position="109"/>
        <end position="133"/>
    </location>
</feature>
<gene>
    <name evidence="2" type="ORF">F511_06268</name>
</gene>